<organism evidence="4">
    <name type="scientific">Strongyloides stercoralis</name>
    <name type="common">Threadworm</name>
    <dbReference type="NCBI Taxonomy" id="6248"/>
    <lineage>
        <taxon>Eukaryota</taxon>
        <taxon>Metazoa</taxon>
        <taxon>Ecdysozoa</taxon>
        <taxon>Nematoda</taxon>
        <taxon>Chromadorea</taxon>
        <taxon>Rhabditida</taxon>
        <taxon>Tylenchina</taxon>
        <taxon>Panagrolaimomorpha</taxon>
        <taxon>Strongyloidoidea</taxon>
        <taxon>Strongyloididae</taxon>
        <taxon>Strongyloides</taxon>
    </lineage>
</organism>
<dbReference type="GO" id="GO:0004620">
    <property type="term" value="F:phospholipase activity"/>
    <property type="evidence" value="ECO:0007669"/>
    <property type="project" value="InterPro"/>
</dbReference>
<dbReference type="PANTHER" id="PTHR21325:SF32">
    <property type="entry name" value="LIPASE_GDSL DOMAIN-CONTAINING PROTEIN"/>
    <property type="match status" value="1"/>
</dbReference>
<dbReference type="STRING" id="6248.A0A0K0DTA1"/>
<dbReference type="WBParaSite" id="SSTP_0000046300.1">
    <property type="protein sequence ID" value="SSTP_0000046300.1"/>
    <property type="gene ID" value="SSTP_0000046300"/>
</dbReference>
<name>A0A0K0DTA1_STRER</name>
<evidence type="ECO:0000256" key="1">
    <source>
        <dbReference type="SAM" id="MobiDB-lite"/>
    </source>
</evidence>
<sequence length="579" mass="65654">MIFKVNVKKENIRRRNDGVKLINLYLLVFILSILLVNFSNTTTFSPSSDISSNNEERKGYIHLDKLLIENKDLDKYKNLIPQKEENENLDQNILVDVKSNDDDYNSKEGDSDVSEEIDKNAMFDHGYLKAVNIDNLEEQWGTNERPKGNPSNFVATISEVFSDRKSFACPKVKERFITGTSVENISPEDIGIIASLGDNLATGYGLWPGSNIDFRGASFSSGGDTSIDGLVTIPSIIQEFSNRDIIGVSHGLGTKDQLPKSQLNLAQVNTNSGDLPRQARELVERLRGIKDVDAYNTWTMVIITIGTDEVCNFCRGPNTDALKETIDILNRGIHKALIIMLGPVHVTSRTSLRENLLKDRCNCSKEKNDDFMKKLSNAWIEGFQEVEERVYSYKRSTFTLLQLPIFTITSRYPFSLFIKNSTSLNRRGHNYAAKWLWNRLITGPSYNITQVLSQDSYYCPDSYCPFFRVPENFGKCIAIRKEEYEKNPELFEKTLHKGKKKKLKSEIYKRTGIIILVAATVVTILSIIFYNKSKQISNKKVKNKSETKKIQEDDSNTSKTPNTGDSIGDHLLVNNVEKV</sequence>
<feature type="transmembrane region" description="Helical" evidence="2">
    <location>
        <begin position="511"/>
        <end position="530"/>
    </location>
</feature>
<evidence type="ECO:0000256" key="2">
    <source>
        <dbReference type="SAM" id="Phobius"/>
    </source>
</evidence>
<dbReference type="Pfam" id="PF00657">
    <property type="entry name" value="Lipase_GDSL"/>
    <property type="match status" value="1"/>
</dbReference>
<dbReference type="Proteomes" id="UP000035681">
    <property type="component" value="Unplaced"/>
</dbReference>
<accession>A0A0K0DTA1</accession>
<dbReference type="InterPro" id="IPR001087">
    <property type="entry name" value="GDSL"/>
</dbReference>
<feature type="compositionally biased region" description="Basic and acidic residues" evidence="1">
    <location>
        <begin position="543"/>
        <end position="552"/>
    </location>
</feature>
<feature type="transmembrane region" description="Helical" evidence="2">
    <location>
        <begin position="21"/>
        <end position="38"/>
    </location>
</feature>
<evidence type="ECO:0000313" key="4">
    <source>
        <dbReference type="WBParaSite" id="SSTP_0000046300.1"/>
    </source>
</evidence>
<protein>
    <submittedName>
        <fullName evidence="4 5">Lipase_GDSL domain-containing protein</fullName>
    </submittedName>
</protein>
<evidence type="ECO:0000313" key="5">
    <source>
        <dbReference type="WBParaSite" id="TCONS_00006654.p1"/>
    </source>
</evidence>
<keyword evidence="3" id="KW-1185">Reference proteome</keyword>
<feature type="region of interest" description="Disordered" evidence="1">
    <location>
        <begin position="541"/>
        <end position="569"/>
    </location>
</feature>
<evidence type="ECO:0000313" key="3">
    <source>
        <dbReference type="Proteomes" id="UP000035681"/>
    </source>
</evidence>
<keyword evidence="2" id="KW-0472">Membrane</keyword>
<keyword evidence="2" id="KW-0812">Transmembrane</keyword>
<proteinExistence type="predicted"/>
<dbReference type="PANTHER" id="PTHR21325">
    <property type="entry name" value="PHOSPHOLIPASE B, PLB1"/>
    <property type="match status" value="1"/>
</dbReference>
<dbReference type="AlphaFoldDB" id="A0A0K0DTA1"/>
<dbReference type="WBParaSite" id="TCONS_00006654.p1">
    <property type="protein sequence ID" value="TCONS_00006654.p1"/>
    <property type="gene ID" value="XLOC_004780"/>
</dbReference>
<reference evidence="4" key="1">
    <citation type="submission" date="2015-08" db="UniProtKB">
        <authorList>
            <consortium name="WormBaseParasite"/>
        </authorList>
    </citation>
    <scope>IDENTIFICATION</scope>
</reference>
<keyword evidence="2" id="KW-1133">Transmembrane helix</keyword>
<dbReference type="InterPro" id="IPR038885">
    <property type="entry name" value="PLB1"/>
</dbReference>
<dbReference type="GO" id="GO:0006644">
    <property type="term" value="P:phospholipid metabolic process"/>
    <property type="evidence" value="ECO:0007669"/>
    <property type="project" value="TreeGrafter"/>
</dbReference>